<sequence>MLEFDMTAFIAKNATESIGIIETSADKPLTEWVLGLAKEYSGIDAAVYKLQEGAGSDYMSFTELGYPAAFASEGDPISGEFDPYVHGVRDTMDVNDETGVFSLDHMARFSELAIAFVIEQAGWNNDWR</sequence>
<accession>A0ACC1NE54</accession>
<reference evidence="1" key="1">
    <citation type="submission" date="2022-08" db="EMBL/GenBank/DDBJ databases">
        <title>Genome Sequence of Lecanicillium fungicola.</title>
        <authorList>
            <person name="Buettner E."/>
        </authorList>
    </citation>
    <scope>NUCLEOTIDE SEQUENCE</scope>
    <source>
        <strain evidence="1">Babe33</strain>
    </source>
</reference>
<dbReference type="EMBL" id="JANJQO010000554">
    <property type="protein sequence ID" value="KAJ2976683.1"/>
    <property type="molecule type" value="Genomic_DNA"/>
</dbReference>
<keyword evidence="2" id="KW-1185">Reference proteome</keyword>
<organism evidence="1 2">
    <name type="scientific">Zarea fungicola</name>
    <dbReference type="NCBI Taxonomy" id="93591"/>
    <lineage>
        <taxon>Eukaryota</taxon>
        <taxon>Fungi</taxon>
        <taxon>Dikarya</taxon>
        <taxon>Ascomycota</taxon>
        <taxon>Pezizomycotina</taxon>
        <taxon>Sordariomycetes</taxon>
        <taxon>Hypocreomycetidae</taxon>
        <taxon>Hypocreales</taxon>
        <taxon>Cordycipitaceae</taxon>
        <taxon>Zarea</taxon>
    </lineage>
</organism>
<gene>
    <name evidence="1" type="ORF">NQ176_g4804</name>
</gene>
<evidence type="ECO:0000313" key="2">
    <source>
        <dbReference type="Proteomes" id="UP001143910"/>
    </source>
</evidence>
<evidence type="ECO:0000313" key="1">
    <source>
        <dbReference type="EMBL" id="KAJ2976683.1"/>
    </source>
</evidence>
<protein>
    <submittedName>
        <fullName evidence="1">Uncharacterized protein</fullName>
    </submittedName>
</protein>
<comment type="caution">
    <text evidence="1">The sequence shown here is derived from an EMBL/GenBank/DDBJ whole genome shotgun (WGS) entry which is preliminary data.</text>
</comment>
<dbReference type="Proteomes" id="UP001143910">
    <property type="component" value="Unassembled WGS sequence"/>
</dbReference>
<proteinExistence type="predicted"/>
<name>A0ACC1NE54_9HYPO</name>